<keyword evidence="3" id="KW-1185">Reference proteome</keyword>
<protein>
    <submittedName>
        <fullName evidence="2">Uncharacterized protein</fullName>
    </submittedName>
</protein>
<dbReference type="EMBL" id="BMAT01009574">
    <property type="protein sequence ID" value="GFS09124.1"/>
    <property type="molecule type" value="Genomic_DNA"/>
</dbReference>
<gene>
    <name evidence="2" type="ORF">ElyMa_004774900</name>
</gene>
<feature type="region of interest" description="Disordered" evidence="1">
    <location>
        <begin position="1"/>
        <end position="28"/>
    </location>
</feature>
<dbReference type="Proteomes" id="UP000762676">
    <property type="component" value="Unassembled WGS sequence"/>
</dbReference>
<dbReference type="AlphaFoldDB" id="A0AAV4IGA9"/>
<comment type="caution">
    <text evidence="2">The sequence shown here is derived from an EMBL/GenBank/DDBJ whole genome shotgun (WGS) entry which is preliminary data.</text>
</comment>
<organism evidence="2 3">
    <name type="scientific">Elysia marginata</name>
    <dbReference type="NCBI Taxonomy" id="1093978"/>
    <lineage>
        <taxon>Eukaryota</taxon>
        <taxon>Metazoa</taxon>
        <taxon>Spiralia</taxon>
        <taxon>Lophotrochozoa</taxon>
        <taxon>Mollusca</taxon>
        <taxon>Gastropoda</taxon>
        <taxon>Heterobranchia</taxon>
        <taxon>Euthyneura</taxon>
        <taxon>Panpulmonata</taxon>
        <taxon>Sacoglossa</taxon>
        <taxon>Placobranchoidea</taxon>
        <taxon>Plakobranchidae</taxon>
        <taxon>Elysia</taxon>
    </lineage>
</organism>
<evidence type="ECO:0000313" key="2">
    <source>
        <dbReference type="EMBL" id="GFS09124.1"/>
    </source>
</evidence>
<proteinExistence type="predicted"/>
<reference evidence="2 3" key="1">
    <citation type="journal article" date="2021" name="Elife">
        <title>Chloroplast acquisition without the gene transfer in kleptoplastic sea slugs, Plakobranchus ocellatus.</title>
        <authorList>
            <person name="Maeda T."/>
            <person name="Takahashi S."/>
            <person name="Yoshida T."/>
            <person name="Shimamura S."/>
            <person name="Takaki Y."/>
            <person name="Nagai Y."/>
            <person name="Toyoda A."/>
            <person name="Suzuki Y."/>
            <person name="Arimoto A."/>
            <person name="Ishii H."/>
            <person name="Satoh N."/>
            <person name="Nishiyama T."/>
            <person name="Hasebe M."/>
            <person name="Maruyama T."/>
            <person name="Minagawa J."/>
            <person name="Obokata J."/>
            <person name="Shigenobu S."/>
        </authorList>
    </citation>
    <scope>NUCLEOTIDE SEQUENCE [LARGE SCALE GENOMIC DNA]</scope>
</reference>
<name>A0AAV4IGA9_9GAST</name>
<evidence type="ECO:0000313" key="3">
    <source>
        <dbReference type="Proteomes" id="UP000762676"/>
    </source>
</evidence>
<accession>A0AAV4IGA9</accession>
<sequence length="72" mass="7800">MALAHSAEPAPGPDTDVPTLKTPRLTSPRELQFSLRPAVRPRLPSPISVTPFSTARHFLGLPMPPLAVQHLD</sequence>
<evidence type="ECO:0000256" key="1">
    <source>
        <dbReference type="SAM" id="MobiDB-lite"/>
    </source>
</evidence>